<dbReference type="Gene3D" id="2.40.10.10">
    <property type="entry name" value="Trypsin-like serine proteases"/>
    <property type="match status" value="1"/>
</dbReference>
<evidence type="ECO:0000259" key="7">
    <source>
        <dbReference type="SMART" id="SM00020"/>
    </source>
</evidence>
<dbReference type="FunFam" id="2.40.10.10:FF:000068">
    <property type="entry name" value="transmembrane protease serine 2"/>
    <property type="match status" value="1"/>
</dbReference>
<comment type="function">
    <text evidence="5">Fibrinolytic activity; shows preferential cleavage of Arg-Gly bonds in all three fibrinogen chains. Contact with the caterpillars causes severe bleeding, due the anticoagulant effect of the protein.</text>
</comment>
<dbReference type="OrthoDB" id="6147874at2759"/>
<dbReference type="GO" id="GO:0004252">
    <property type="term" value="F:serine-type endopeptidase activity"/>
    <property type="evidence" value="ECO:0007669"/>
    <property type="project" value="InterPro"/>
</dbReference>
<keyword evidence="6" id="KW-1205">Fibrinolytic toxin</keyword>
<feature type="domain" description="Peptidase S1" evidence="7">
    <location>
        <begin position="171"/>
        <end position="431"/>
    </location>
</feature>
<name>A0A8J9Y6A3_9NEOP</name>
<evidence type="ECO:0000256" key="1">
    <source>
        <dbReference type="ARBA" id="ARBA00004239"/>
    </source>
</evidence>
<dbReference type="EMBL" id="OV170230">
    <property type="protein sequence ID" value="CAH0715096.1"/>
    <property type="molecule type" value="Genomic_DNA"/>
</dbReference>
<proteinExistence type="predicted"/>
<dbReference type="InterPro" id="IPR051333">
    <property type="entry name" value="CLIP_Serine_Protease"/>
</dbReference>
<keyword evidence="3" id="KW-1015">Disulfide bond</keyword>
<dbReference type="AlphaFoldDB" id="A0A8J9Y6A3"/>
<organism evidence="8 9">
    <name type="scientific">Brenthis ino</name>
    <name type="common">lesser marbled fritillary</name>
    <dbReference type="NCBI Taxonomy" id="405034"/>
    <lineage>
        <taxon>Eukaryota</taxon>
        <taxon>Metazoa</taxon>
        <taxon>Ecdysozoa</taxon>
        <taxon>Arthropoda</taxon>
        <taxon>Hexapoda</taxon>
        <taxon>Insecta</taxon>
        <taxon>Pterygota</taxon>
        <taxon>Neoptera</taxon>
        <taxon>Endopterygota</taxon>
        <taxon>Lepidoptera</taxon>
        <taxon>Glossata</taxon>
        <taxon>Ditrysia</taxon>
        <taxon>Papilionoidea</taxon>
        <taxon>Nymphalidae</taxon>
        <taxon>Heliconiinae</taxon>
        <taxon>Argynnini</taxon>
        <taxon>Brenthis</taxon>
    </lineage>
</organism>
<dbReference type="InterPro" id="IPR001254">
    <property type="entry name" value="Trypsin_dom"/>
</dbReference>
<dbReference type="GO" id="GO:0090729">
    <property type="term" value="F:toxin activity"/>
    <property type="evidence" value="ECO:0007669"/>
    <property type="project" value="UniProtKB-KW"/>
</dbReference>
<protein>
    <recommendedName>
        <fullName evidence="7">Peptidase S1 domain-containing protein</fullName>
    </recommendedName>
</protein>
<dbReference type="Pfam" id="PF00089">
    <property type="entry name" value="Trypsin"/>
    <property type="match status" value="1"/>
</dbReference>
<evidence type="ECO:0000256" key="6">
    <source>
        <dbReference type="ARBA" id="ARBA00084094"/>
    </source>
</evidence>
<keyword evidence="2" id="KW-0800">Toxin</keyword>
<evidence type="ECO:0000313" key="9">
    <source>
        <dbReference type="Proteomes" id="UP000838878"/>
    </source>
</evidence>
<dbReference type="GO" id="GO:0005576">
    <property type="term" value="C:extracellular region"/>
    <property type="evidence" value="ECO:0007669"/>
    <property type="project" value="UniProtKB-SubCell"/>
</dbReference>
<dbReference type="PANTHER" id="PTHR24260">
    <property type="match status" value="1"/>
</dbReference>
<accession>A0A8J9Y6A3</accession>
<feature type="non-terminal residue" evidence="8">
    <location>
        <position position="436"/>
    </location>
</feature>
<evidence type="ECO:0000256" key="2">
    <source>
        <dbReference type="ARBA" id="ARBA00022656"/>
    </source>
</evidence>
<evidence type="ECO:0000313" key="8">
    <source>
        <dbReference type="EMBL" id="CAH0715096.1"/>
    </source>
</evidence>
<dbReference type="InterPro" id="IPR001314">
    <property type="entry name" value="Peptidase_S1A"/>
</dbReference>
<keyword evidence="4" id="KW-1199">Hemostasis impairing toxin</keyword>
<evidence type="ECO:0000256" key="3">
    <source>
        <dbReference type="ARBA" id="ARBA00023157"/>
    </source>
</evidence>
<dbReference type="InterPro" id="IPR009003">
    <property type="entry name" value="Peptidase_S1_PA"/>
</dbReference>
<dbReference type="InterPro" id="IPR043504">
    <property type="entry name" value="Peptidase_S1_PA_chymotrypsin"/>
</dbReference>
<gene>
    <name evidence="8" type="ORF">BINO364_LOCUS2071</name>
</gene>
<evidence type="ECO:0000256" key="5">
    <source>
        <dbReference type="ARBA" id="ARBA00055534"/>
    </source>
</evidence>
<dbReference type="CDD" id="cd00190">
    <property type="entry name" value="Tryp_SPc"/>
    <property type="match status" value="1"/>
</dbReference>
<reference evidence="8" key="1">
    <citation type="submission" date="2021-12" db="EMBL/GenBank/DDBJ databases">
        <authorList>
            <person name="Martin H S."/>
        </authorList>
    </citation>
    <scope>NUCLEOTIDE SEQUENCE</scope>
</reference>
<dbReference type="SUPFAM" id="SSF50494">
    <property type="entry name" value="Trypsin-like serine proteases"/>
    <property type="match status" value="1"/>
</dbReference>
<dbReference type="SMART" id="SM00020">
    <property type="entry name" value="Tryp_SPc"/>
    <property type="match status" value="1"/>
</dbReference>
<dbReference type="PANTHER" id="PTHR24260:SF143">
    <property type="entry name" value="SERINE PROTEASE GD-LIKE PROTEIN"/>
    <property type="match status" value="1"/>
</dbReference>
<dbReference type="PROSITE" id="PS00134">
    <property type="entry name" value="TRYPSIN_HIS"/>
    <property type="match status" value="1"/>
</dbReference>
<evidence type="ECO:0000256" key="4">
    <source>
        <dbReference type="ARBA" id="ARBA00023240"/>
    </source>
</evidence>
<keyword evidence="9" id="KW-1185">Reference proteome</keyword>
<sequence length="436" mass="48500">MGTSEGILIVLSIVLSVNGIKFFKSVRPSEVFQAFPCSDQDIVSKFKTGLESGYNITINKPLTIATDVRLIFDSQAAILVDNVARFSTAQDNIYNIFNLIIIQNVDSFTFTVKGQASPYSPPYLTSLKINGVENCREHNLTYFEDFPVGVIKRSGVPDRYCGKRKVLHTELIVNGYSTKPGDWPWHTAIYRQEKAGLKYVCGGTLVTKHFVLTAAHCTTINGIPVLPDILGVFLGKYNLYGSDEAIQEREVFQVIVHDEYYSKNLKNDISLLKLRTDVLFNNYVQPVCLWYDDAYYRLPTLDIFGTVVGWGFDSSDSLSSTLHATTMPKISELTCVLSNPVFYGNFIQDGTKFCAGYRNGTSACNGDSGGGFFVFVPDLAKRENVPNDGDVPGAWYLKGIVSASLSRSDAPVCDPFSYVVFSDISKYLDWIKDNIK</sequence>
<dbReference type="InterPro" id="IPR018114">
    <property type="entry name" value="TRYPSIN_HIS"/>
</dbReference>
<dbReference type="Proteomes" id="UP000838878">
    <property type="component" value="Chromosome 10"/>
</dbReference>
<dbReference type="GO" id="GO:0006508">
    <property type="term" value="P:proteolysis"/>
    <property type="evidence" value="ECO:0007669"/>
    <property type="project" value="InterPro"/>
</dbReference>
<comment type="subcellular location">
    <subcellularLocation>
        <location evidence="1">Secreted</location>
        <location evidence="1">Extracellular space</location>
    </subcellularLocation>
</comment>
<dbReference type="PRINTS" id="PR00722">
    <property type="entry name" value="CHYMOTRYPSIN"/>
</dbReference>